<keyword evidence="2" id="KW-1185">Reference proteome</keyword>
<protein>
    <submittedName>
        <fullName evidence="1">Uncharacterized protein</fullName>
    </submittedName>
</protein>
<gene>
    <name evidence="1" type="ORF">Celaphus_00016014</name>
</gene>
<dbReference type="EMBL" id="MKHE01000033">
    <property type="protein sequence ID" value="OWK00053.1"/>
    <property type="molecule type" value="Genomic_DNA"/>
</dbReference>
<sequence length="60" mass="6728">MINGKSQCKTCFNLPVHVTCVTEKCELSSGANKECLDFQMNFNARTFQGGSKHPLCSWQE</sequence>
<evidence type="ECO:0000313" key="2">
    <source>
        <dbReference type="Proteomes" id="UP000242450"/>
    </source>
</evidence>
<evidence type="ECO:0000313" key="1">
    <source>
        <dbReference type="EMBL" id="OWK00053.1"/>
    </source>
</evidence>
<dbReference type="Proteomes" id="UP000242450">
    <property type="component" value="Chromosome 33"/>
</dbReference>
<name>A0A212C232_CEREH</name>
<reference evidence="1 2" key="1">
    <citation type="journal article" date="2018" name="Mol. Genet. Genomics">
        <title>The red deer Cervus elaphus genome CerEla1.0: sequencing, annotating, genes, and chromosomes.</title>
        <authorList>
            <person name="Bana N.A."/>
            <person name="Nyiri A."/>
            <person name="Nagy J."/>
            <person name="Frank K."/>
            <person name="Nagy T."/>
            <person name="Steger V."/>
            <person name="Schiller M."/>
            <person name="Lakatos P."/>
            <person name="Sugar L."/>
            <person name="Horn P."/>
            <person name="Barta E."/>
            <person name="Orosz L."/>
        </authorList>
    </citation>
    <scope>NUCLEOTIDE SEQUENCE [LARGE SCALE GENOMIC DNA]</scope>
    <source>
        <strain evidence="1">Hungarian</strain>
    </source>
</reference>
<organism evidence="1 2">
    <name type="scientific">Cervus elaphus hippelaphus</name>
    <name type="common">European red deer</name>
    <dbReference type="NCBI Taxonomy" id="46360"/>
    <lineage>
        <taxon>Eukaryota</taxon>
        <taxon>Metazoa</taxon>
        <taxon>Chordata</taxon>
        <taxon>Craniata</taxon>
        <taxon>Vertebrata</taxon>
        <taxon>Euteleostomi</taxon>
        <taxon>Mammalia</taxon>
        <taxon>Eutheria</taxon>
        <taxon>Laurasiatheria</taxon>
        <taxon>Artiodactyla</taxon>
        <taxon>Ruminantia</taxon>
        <taxon>Pecora</taxon>
        <taxon>Cervidae</taxon>
        <taxon>Cervinae</taxon>
        <taxon>Cervus</taxon>
    </lineage>
</organism>
<comment type="caution">
    <text evidence="1">The sequence shown here is derived from an EMBL/GenBank/DDBJ whole genome shotgun (WGS) entry which is preliminary data.</text>
</comment>
<dbReference type="AlphaFoldDB" id="A0A212C232"/>
<proteinExistence type="predicted"/>
<accession>A0A212C232</accession>